<dbReference type="AlphaFoldDB" id="A0ABD3TGS1"/>
<gene>
    <name evidence="4" type="ORF">ACJMK2_021436</name>
</gene>
<dbReference type="Gene3D" id="1.10.340.70">
    <property type="match status" value="1"/>
</dbReference>
<feature type="domain" description="Integrase catalytic" evidence="3">
    <location>
        <begin position="388"/>
        <end position="547"/>
    </location>
</feature>
<dbReference type="InterPro" id="IPR012337">
    <property type="entry name" value="RNaseH-like_sf"/>
</dbReference>
<dbReference type="PROSITE" id="PS50158">
    <property type="entry name" value="ZF_CCHC"/>
    <property type="match status" value="1"/>
</dbReference>
<dbReference type="EMBL" id="JBJQND010000018">
    <property type="protein sequence ID" value="KAL3835977.1"/>
    <property type="molecule type" value="Genomic_DNA"/>
</dbReference>
<dbReference type="InterPro" id="IPR041588">
    <property type="entry name" value="Integrase_H2C2"/>
</dbReference>
<dbReference type="InterPro" id="IPR036397">
    <property type="entry name" value="RNaseH_sf"/>
</dbReference>
<dbReference type="InterPro" id="IPR001878">
    <property type="entry name" value="Znf_CCHC"/>
</dbReference>
<keyword evidence="1" id="KW-0479">Metal-binding</keyword>
<feature type="domain" description="CCHC-type" evidence="2">
    <location>
        <begin position="59"/>
        <end position="74"/>
    </location>
</feature>
<dbReference type="Pfam" id="PF17921">
    <property type="entry name" value="Integrase_H2C2"/>
    <property type="match status" value="1"/>
</dbReference>
<dbReference type="FunFam" id="3.30.420.10:FF:000032">
    <property type="entry name" value="Retrovirus-related Pol polyprotein from transposon 297-like Protein"/>
    <property type="match status" value="1"/>
</dbReference>
<evidence type="ECO:0000259" key="2">
    <source>
        <dbReference type="PROSITE" id="PS50158"/>
    </source>
</evidence>
<organism evidence="4 5">
    <name type="scientific">Sinanodonta woodiana</name>
    <name type="common">Chinese pond mussel</name>
    <name type="synonym">Anodonta woodiana</name>
    <dbReference type="NCBI Taxonomy" id="1069815"/>
    <lineage>
        <taxon>Eukaryota</taxon>
        <taxon>Metazoa</taxon>
        <taxon>Spiralia</taxon>
        <taxon>Lophotrochozoa</taxon>
        <taxon>Mollusca</taxon>
        <taxon>Bivalvia</taxon>
        <taxon>Autobranchia</taxon>
        <taxon>Heteroconchia</taxon>
        <taxon>Palaeoheterodonta</taxon>
        <taxon>Unionida</taxon>
        <taxon>Unionoidea</taxon>
        <taxon>Unionidae</taxon>
        <taxon>Unioninae</taxon>
        <taxon>Sinanodonta</taxon>
    </lineage>
</organism>
<dbReference type="FunFam" id="1.10.340.70:FF:000001">
    <property type="entry name" value="Retrovirus-related Pol polyprotein from transposon gypsy-like Protein"/>
    <property type="match status" value="1"/>
</dbReference>
<evidence type="ECO:0000313" key="4">
    <source>
        <dbReference type="EMBL" id="KAL3835977.1"/>
    </source>
</evidence>
<dbReference type="Proteomes" id="UP001634394">
    <property type="component" value="Unassembled WGS sequence"/>
</dbReference>
<dbReference type="SUPFAM" id="SSF57756">
    <property type="entry name" value="Retrovirus zinc finger-like domains"/>
    <property type="match status" value="1"/>
</dbReference>
<dbReference type="Gene3D" id="4.10.60.10">
    <property type="entry name" value="Zinc finger, CCHC-type"/>
    <property type="match status" value="1"/>
</dbReference>
<name>A0ABD3TGS1_SINWO</name>
<evidence type="ECO:0000256" key="1">
    <source>
        <dbReference type="PROSITE-ProRule" id="PRU00047"/>
    </source>
</evidence>
<accession>A0ABD3TGS1</accession>
<dbReference type="GO" id="GO:0008270">
    <property type="term" value="F:zinc ion binding"/>
    <property type="evidence" value="ECO:0007669"/>
    <property type="project" value="UniProtKB-KW"/>
</dbReference>
<dbReference type="Gene3D" id="3.30.420.10">
    <property type="entry name" value="Ribonuclease H-like superfamily/Ribonuclease H"/>
    <property type="match status" value="1"/>
</dbReference>
<proteinExistence type="predicted"/>
<dbReference type="PROSITE" id="PS50994">
    <property type="entry name" value="INTEGRASE"/>
    <property type="match status" value="1"/>
</dbReference>
<comment type="caution">
    <text evidence="4">The sequence shown here is derived from an EMBL/GenBank/DDBJ whole genome shotgun (WGS) entry which is preliminary data.</text>
</comment>
<dbReference type="PANTHER" id="PTHR37984:SF15">
    <property type="entry name" value="INTEGRASE CATALYTIC DOMAIN-CONTAINING PROTEIN"/>
    <property type="match status" value="1"/>
</dbReference>
<evidence type="ECO:0000313" key="5">
    <source>
        <dbReference type="Proteomes" id="UP001634394"/>
    </source>
</evidence>
<dbReference type="InterPro" id="IPR050951">
    <property type="entry name" value="Retrovirus_Pol_polyprotein"/>
</dbReference>
<dbReference type="InterPro" id="IPR001584">
    <property type="entry name" value="Integrase_cat-core"/>
</dbReference>
<dbReference type="InterPro" id="IPR036875">
    <property type="entry name" value="Znf_CCHC_sf"/>
</dbReference>
<reference evidence="4 5" key="1">
    <citation type="submission" date="2024-11" db="EMBL/GenBank/DDBJ databases">
        <title>Chromosome-level genome assembly of the freshwater bivalve Anodonta woodiana.</title>
        <authorList>
            <person name="Chen X."/>
        </authorList>
    </citation>
    <scope>NUCLEOTIDE SEQUENCE [LARGE SCALE GENOMIC DNA]</scope>
    <source>
        <strain evidence="4">MN2024</strain>
        <tissue evidence="4">Gills</tissue>
    </source>
</reference>
<dbReference type="SMART" id="SM00343">
    <property type="entry name" value="ZnF_C2HC"/>
    <property type="match status" value="1"/>
</dbReference>
<keyword evidence="1" id="KW-0863">Zinc-finger</keyword>
<dbReference type="SUPFAM" id="SSF53098">
    <property type="entry name" value="Ribonuclease H-like"/>
    <property type="match status" value="1"/>
</dbReference>
<sequence>MATQADYFAEDRGGTQSVILRDNKGGYQDQKLREPKKLGTQKGGNFQSGKGSCCSDKQCFTCKEFGHITPDCPKRKSFIQKVAVAIESRAESGGGKREGLPCDWSEFNNVRKVYKSKSRVRVDHDVIQSIGTCVYPEARVPTGTGTANGQTVTVLRDTGCTGVVVKRSLVREDQMLGWKSPCMLLNQTIDRVPVAKIEIDTPFLTGTTEAMCMENPIYDLTIGNVDGSRLPTLADFRFPIPLLKLKVPEAVTDISRDEFAREQNRDWSLRTLAEKILSGSANYCKGGGSSKFVRTKGLMYREFSPRDGGKYLQLVVPQIYRSHVLRLAHESSMAGHLCMKKTTYRVLREFYWPGVNGDIERFCRSCDVCQKTLSKGRNTRVPLGKMPLIDTPFKRVAVDIVGPILPITDRKNRYILTLVDYATRYPEAIALPSIETERVAEALVDMFSRVGVPEEILTDCGAQFTSELMSEISRLMSIKQLRTTPYHPMCNGLVEIFNGTLKQMLRRMCAEKPRDWDRYLNAILFAYREVPHESLGFSPFELLYGRIIRGPMRILRELWSGDVADGEVKTTYQYVVDLCERLESTCRMAHDELVKSGRKYAKYYNRETRSRKFDVRDRVLVLLPTSRNKLLVQWKGPFKVKQVKGEMDYRIDMGGKLRIFHANMLKSYVEKPRQTALGINSAAISTSDQRNLRVRKRMG</sequence>
<protein>
    <submittedName>
        <fullName evidence="4">Uncharacterized protein</fullName>
    </submittedName>
</protein>
<dbReference type="PANTHER" id="PTHR37984">
    <property type="entry name" value="PROTEIN CBG26694"/>
    <property type="match status" value="1"/>
</dbReference>
<keyword evidence="1" id="KW-0862">Zinc</keyword>
<dbReference type="Pfam" id="PF00665">
    <property type="entry name" value="rve"/>
    <property type="match status" value="1"/>
</dbReference>
<keyword evidence="5" id="KW-1185">Reference proteome</keyword>
<evidence type="ECO:0000259" key="3">
    <source>
        <dbReference type="PROSITE" id="PS50994"/>
    </source>
</evidence>